<dbReference type="SUPFAM" id="SSF51230">
    <property type="entry name" value="Single hybrid motif"/>
    <property type="match status" value="1"/>
</dbReference>
<keyword evidence="4 9" id="KW-0444">Lipid biosynthesis</keyword>
<comment type="pathway">
    <text evidence="2 9">Lipid metabolism; fatty acid biosynthesis.</text>
</comment>
<dbReference type="PROSITE" id="PS50968">
    <property type="entry name" value="BIOTINYL_LIPOYL"/>
    <property type="match status" value="1"/>
</dbReference>
<dbReference type="CDD" id="cd06850">
    <property type="entry name" value="biotinyl_domain"/>
    <property type="match status" value="1"/>
</dbReference>
<dbReference type="Pfam" id="PF00364">
    <property type="entry name" value="Biotin_lipoyl"/>
    <property type="match status" value="1"/>
</dbReference>
<protein>
    <recommendedName>
        <fullName evidence="3 9">Biotin carboxyl carrier protein of acetyl-CoA carboxylase</fullName>
    </recommendedName>
</protein>
<dbReference type="InterPro" id="IPR000089">
    <property type="entry name" value="Biotin_lipoyl"/>
</dbReference>
<dbReference type="OrthoDB" id="9811735at2"/>
<dbReference type="EMBL" id="LT670818">
    <property type="protein sequence ID" value="SHH39210.1"/>
    <property type="molecule type" value="Genomic_DNA"/>
</dbReference>
<dbReference type="PANTHER" id="PTHR45266">
    <property type="entry name" value="OXALOACETATE DECARBOXYLASE ALPHA CHAIN"/>
    <property type="match status" value="1"/>
</dbReference>
<name>A0A1M5SLC9_9BRAD</name>
<sequence>MTENEKKMTAVVKSEDIEALIELFEASDWDEMHLEIDGLELFLSSDPQARLQAEPQHPTVAHTAASAHAHATTPQGMGHLAPPPAPAKEVSSAPEGCVAVNAPNLGTFYRAPKPGAASYVELGQSVTADTEICLIEVMKLFTSVRAGTAGVIREICVDDAEMVEYGQTLFYIEPA</sequence>
<evidence type="ECO:0000313" key="12">
    <source>
        <dbReference type="EMBL" id="SHH39210.1"/>
    </source>
</evidence>
<evidence type="ECO:0000256" key="9">
    <source>
        <dbReference type="RuleBase" id="RU364072"/>
    </source>
</evidence>
<evidence type="ECO:0000256" key="8">
    <source>
        <dbReference type="ARBA" id="ARBA00023267"/>
    </source>
</evidence>
<dbReference type="InterPro" id="IPR011053">
    <property type="entry name" value="Single_hybrid_motif"/>
</dbReference>
<dbReference type="PROSITE" id="PS00188">
    <property type="entry name" value="BIOTIN"/>
    <property type="match status" value="1"/>
</dbReference>
<dbReference type="GO" id="GO:0006633">
    <property type="term" value="P:fatty acid biosynthetic process"/>
    <property type="evidence" value="ECO:0007669"/>
    <property type="project" value="UniProtKB-UniPathway"/>
</dbReference>
<dbReference type="GO" id="GO:0003989">
    <property type="term" value="F:acetyl-CoA carboxylase activity"/>
    <property type="evidence" value="ECO:0007669"/>
    <property type="project" value="InterPro"/>
</dbReference>
<keyword evidence="5 9" id="KW-0276">Fatty acid metabolism</keyword>
<dbReference type="PANTHER" id="PTHR45266:SF3">
    <property type="entry name" value="OXALOACETATE DECARBOXYLASE ALPHA CHAIN"/>
    <property type="match status" value="1"/>
</dbReference>
<dbReference type="GO" id="GO:0009317">
    <property type="term" value="C:acetyl-CoA carboxylase complex"/>
    <property type="evidence" value="ECO:0007669"/>
    <property type="project" value="InterPro"/>
</dbReference>
<evidence type="ECO:0000256" key="5">
    <source>
        <dbReference type="ARBA" id="ARBA00022832"/>
    </source>
</evidence>
<organism evidence="12 13">
    <name type="scientific">Bradyrhizobium erythrophlei</name>
    <dbReference type="NCBI Taxonomy" id="1437360"/>
    <lineage>
        <taxon>Bacteria</taxon>
        <taxon>Pseudomonadati</taxon>
        <taxon>Pseudomonadota</taxon>
        <taxon>Alphaproteobacteria</taxon>
        <taxon>Hyphomicrobiales</taxon>
        <taxon>Nitrobacteraceae</taxon>
        <taxon>Bradyrhizobium</taxon>
    </lineage>
</organism>
<keyword evidence="6 9" id="KW-0443">Lipid metabolism</keyword>
<reference evidence="12 13" key="1">
    <citation type="submission" date="2016-11" db="EMBL/GenBank/DDBJ databases">
        <authorList>
            <person name="Jaros S."/>
            <person name="Januszkiewicz K."/>
            <person name="Wedrychowicz H."/>
        </authorList>
    </citation>
    <scope>NUCLEOTIDE SEQUENCE [LARGE SCALE GENOMIC DNA]</scope>
    <source>
        <strain evidence="12 13">GAS242</strain>
    </source>
</reference>
<keyword evidence="8 9" id="KW-0092">Biotin</keyword>
<evidence type="ECO:0000256" key="4">
    <source>
        <dbReference type="ARBA" id="ARBA00022516"/>
    </source>
</evidence>
<evidence type="ECO:0000313" key="13">
    <source>
        <dbReference type="Proteomes" id="UP000190675"/>
    </source>
</evidence>
<evidence type="ECO:0000256" key="3">
    <source>
        <dbReference type="ARBA" id="ARBA00017562"/>
    </source>
</evidence>
<gene>
    <name evidence="12" type="ORF">SAMN05444169_7208</name>
</gene>
<dbReference type="Gene3D" id="2.40.50.100">
    <property type="match status" value="1"/>
</dbReference>
<dbReference type="AlphaFoldDB" id="A0A1M5SLC9"/>
<proteinExistence type="predicted"/>
<dbReference type="InterPro" id="IPR001249">
    <property type="entry name" value="AcCoA_biotinCC"/>
</dbReference>
<dbReference type="PRINTS" id="PR01071">
    <property type="entry name" value="ACOABIOTINCC"/>
</dbReference>
<accession>A0A1M5SLC9</accession>
<feature type="domain" description="Lipoyl-binding" evidence="11">
    <location>
        <begin position="97"/>
        <end position="173"/>
    </location>
</feature>
<feature type="region of interest" description="Disordered" evidence="10">
    <location>
        <begin position="55"/>
        <end position="88"/>
    </location>
</feature>
<evidence type="ECO:0000256" key="6">
    <source>
        <dbReference type="ARBA" id="ARBA00023098"/>
    </source>
</evidence>
<dbReference type="InterPro" id="IPR050709">
    <property type="entry name" value="Biotin_Carboxyl_Carrier/Decarb"/>
</dbReference>
<dbReference type="UniPathway" id="UPA00094"/>
<evidence type="ECO:0000256" key="2">
    <source>
        <dbReference type="ARBA" id="ARBA00005194"/>
    </source>
</evidence>
<comment type="function">
    <text evidence="1 9">This protein is a component of the acetyl coenzyme A carboxylase complex; first, biotin carboxylase catalyzes the carboxylation of the carrier protein and then the transcarboxylase transfers the carboxyl group to form malonyl-CoA.</text>
</comment>
<keyword evidence="7 9" id="KW-0275">Fatty acid biosynthesis</keyword>
<evidence type="ECO:0000256" key="7">
    <source>
        <dbReference type="ARBA" id="ARBA00023160"/>
    </source>
</evidence>
<evidence type="ECO:0000259" key="11">
    <source>
        <dbReference type="PROSITE" id="PS50968"/>
    </source>
</evidence>
<evidence type="ECO:0000256" key="10">
    <source>
        <dbReference type="SAM" id="MobiDB-lite"/>
    </source>
</evidence>
<feature type="compositionally biased region" description="Low complexity" evidence="10">
    <location>
        <begin position="57"/>
        <end position="73"/>
    </location>
</feature>
<dbReference type="InterPro" id="IPR001882">
    <property type="entry name" value="Biotin_BS"/>
</dbReference>
<evidence type="ECO:0000256" key="1">
    <source>
        <dbReference type="ARBA" id="ARBA00003761"/>
    </source>
</evidence>
<dbReference type="Proteomes" id="UP000190675">
    <property type="component" value="Chromosome I"/>
</dbReference>